<protein>
    <submittedName>
        <fullName evidence="1">Uncharacterized protein</fullName>
    </submittedName>
</protein>
<evidence type="ECO:0000313" key="1">
    <source>
        <dbReference type="EMBL" id="AIF00014.1"/>
    </source>
</evidence>
<dbReference type="AlphaFoldDB" id="A0A075G8S3"/>
<name>A0A075G8S3_9EURY</name>
<dbReference type="EMBL" id="KF900578">
    <property type="protein sequence ID" value="AIF00014.1"/>
    <property type="molecule type" value="Genomic_DNA"/>
</dbReference>
<accession>A0A075G8S3</accession>
<sequence>MRRVILATSASEGAESYGHLMIADALDRARVPFWTRATTIRNAAELSQALARGGVDLVHFTDAAAAAFAPMAREYAATASLFLDDVPLSSRARDDLDLVDLSLLEDEALATGLNCRTSVIGPCLDVDAFDPTITALPREHLASVDDESRMLLALGSDDEVEKILAELDDEAAAACNIIAMCSTEGLALLDSPPRIIALLQHAEAMILGEGSQFHPQISLHAAAAGCPTIDCMTSDPRDWADEISSMHNEWRSAGGVPRFPDEEAIARVRNTNGLRAYGRALEKAWNAVISQ</sequence>
<organism evidence="1">
    <name type="scientific">uncultured marine group II/III euryarchaeote KM3_127_D04</name>
    <dbReference type="NCBI Taxonomy" id="1457857"/>
    <lineage>
        <taxon>Archaea</taxon>
        <taxon>Methanobacteriati</taxon>
        <taxon>Methanobacteriota</taxon>
        <taxon>environmental samples</taxon>
    </lineage>
</organism>
<reference evidence="1" key="1">
    <citation type="journal article" date="2014" name="Genome Biol. Evol.">
        <title>Pangenome evidence for extensive interdomain horizontal transfer affecting lineage core and shell genes in uncultured planktonic thaumarchaeota and euryarchaeota.</title>
        <authorList>
            <person name="Deschamps P."/>
            <person name="Zivanovic Y."/>
            <person name="Moreira D."/>
            <person name="Rodriguez-Valera F."/>
            <person name="Lopez-Garcia P."/>
        </authorList>
    </citation>
    <scope>NUCLEOTIDE SEQUENCE</scope>
</reference>
<proteinExistence type="predicted"/>